<name>A0ABR3FQE0_9AGAR</name>
<dbReference type="EMBL" id="JBAHYK010000153">
    <property type="protein sequence ID" value="KAL0577476.1"/>
    <property type="molecule type" value="Genomic_DNA"/>
</dbReference>
<comment type="caution">
    <text evidence="1">The sequence shown here is derived from an EMBL/GenBank/DDBJ whole genome shotgun (WGS) entry which is preliminary data.</text>
</comment>
<evidence type="ECO:0000313" key="1">
    <source>
        <dbReference type="EMBL" id="KAL0577476.1"/>
    </source>
</evidence>
<accession>A0ABR3FQE0</accession>
<evidence type="ECO:0000313" key="2">
    <source>
        <dbReference type="Proteomes" id="UP001465976"/>
    </source>
</evidence>
<gene>
    <name evidence="1" type="ORF">V5O48_004500</name>
</gene>
<proteinExistence type="predicted"/>
<keyword evidence="2" id="KW-1185">Reference proteome</keyword>
<sequence length="116" mass="13480">MLMYAPREIDAGDIILRKELSSRILDMPVTHPNLKPLKPTNPFRDQVQPVRVRKRVYTAQILRQDVRDLKFTVVTFEPEDPNTRKKIGALVLAYYNLDEDKILTDMVIPVSYILSL</sequence>
<protein>
    <submittedName>
        <fullName evidence="1">Uncharacterized protein</fullName>
    </submittedName>
</protein>
<organism evidence="1 2">
    <name type="scientific">Marasmius crinis-equi</name>
    <dbReference type="NCBI Taxonomy" id="585013"/>
    <lineage>
        <taxon>Eukaryota</taxon>
        <taxon>Fungi</taxon>
        <taxon>Dikarya</taxon>
        <taxon>Basidiomycota</taxon>
        <taxon>Agaricomycotina</taxon>
        <taxon>Agaricomycetes</taxon>
        <taxon>Agaricomycetidae</taxon>
        <taxon>Agaricales</taxon>
        <taxon>Marasmiineae</taxon>
        <taxon>Marasmiaceae</taxon>
        <taxon>Marasmius</taxon>
    </lineage>
</organism>
<dbReference type="Proteomes" id="UP001465976">
    <property type="component" value="Unassembled WGS sequence"/>
</dbReference>
<reference evidence="1 2" key="1">
    <citation type="submission" date="2024-02" db="EMBL/GenBank/DDBJ databases">
        <title>A draft genome for the cacao thread blight pathogen Marasmius crinis-equi.</title>
        <authorList>
            <person name="Cohen S.P."/>
            <person name="Baruah I.K."/>
            <person name="Amoako-Attah I."/>
            <person name="Bukari Y."/>
            <person name="Meinhardt L.W."/>
            <person name="Bailey B.A."/>
        </authorList>
    </citation>
    <scope>NUCLEOTIDE SEQUENCE [LARGE SCALE GENOMIC DNA]</scope>
    <source>
        <strain evidence="1 2">GH-76</strain>
    </source>
</reference>